<reference evidence="14" key="1">
    <citation type="submission" date="2025-08" db="UniProtKB">
        <authorList>
            <consortium name="RefSeq"/>
        </authorList>
    </citation>
    <scope>IDENTIFICATION</scope>
    <source>
        <tissue evidence="14">Gonads</tissue>
    </source>
</reference>
<dbReference type="SMART" id="SM00327">
    <property type="entry name" value="VWA"/>
    <property type="match status" value="1"/>
</dbReference>
<evidence type="ECO:0000256" key="3">
    <source>
        <dbReference type="ARBA" id="ARBA00022729"/>
    </source>
</evidence>
<dbReference type="InterPro" id="IPR002035">
    <property type="entry name" value="VWF_A"/>
</dbReference>
<gene>
    <name evidence="14" type="primary">LOC106156296</name>
</gene>
<keyword evidence="9" id="KW-0472">Membrane</keyword>
<dbReference type="GeneID" id="106156296"/>
<comment type="subcellular location">
    <subcellularLocation>
        <location evidence="1">Secreted</location>
    </subcellularLocation>
</comment>
<dbReference type="InterPro" id="IPR055355">
    <property type="entry name" value="ZP-C"/>
</dbReference>
<evidence type="ECO:0000256" key="6">
    <source>
        <dbReference type="ARBA" id="ARBA00023180"/>
    </source>
</evidence>
<dbReference type="STRING" id="7574.A0A1S3HLP7"/>
<evidence type="ECO:0000259" key="12">
    <source>
        <dbReference type="PROSITE" id="PS51034"/>
    </source>
</evidence>
<dbReference type="Gene3D" id="2.60.40.3210">
    <property type="entry name" value="Zona pellucida, ZP-N domain"/>
    <property type="match status" value="1"/>
</dbReference>
<protein>
    <submittedName>
        <fullName evidence="14">Deleted in malignant brain tumors 1 protein-like</fullName>
    </submittedName>
</protein>
<dbReference type="PROSITE" id="PS51034">
    <property type="entry name" value="ZP_2"/>
    <property type="match status" value="1"/>
</dbReference>
<dbReference type="Pfam" id="PF00100">
    <property type="entry name" value="Zona_pellucida"/>
    <property type="match status" value="1"/>
</dbReference>
<dbReference type="PANTHER" id="PTHR24020">
    <property type="entry name" value="COLLAGEN ALPHA"/>
    <property type="match status" value="1"/>
</dbReference>
<dbReference type="OrthoDB" id="6132182at2759"/>
<evidence type="ECO:0000313" key="14">
    <source>
        <dbReference type="RefSeq" id="XP_013386942.1"/>
    </source>
</evidence>
<dbReference type="GO" id="GO:0016020">
    <property type="term" value="C:membrane"/>
    <property type="evidence" value="ECO:0007669"/>
    <property type="project" value="InterPro"/>
</dbReference>
<dbReference type="SMART" id="SM00202">
    <property type="entry name" value="SR"/>
    <property type="match status" value="1"/>
</dbReference>
<dbReference type="SUPFAM" id="SSF56487">
    <property type="entry name" value="SRCR-like"/>
    <property type="match status" value="1"/>
</dbReference>
<evidence type="ECO:0000259" key="10">
    <source>
        <dbReference type="PROSITE" id="PS50234"/>
    </source>
</evidence>
<dbReference type="Pfam" id="PF23344">
    <property type="entry name" value="ZP-N"/>
    <property type="match status" value="1"/>
</dbReference>
<keyword evidence="5 7" id="KW-1015">Disulfide bond</keyword>
<dbReference type="AlphaFoldDB" id="A0A1S3HLP7"/>
<keyword evidence="4" id="KW-0677">Repeat</keyword>
<dbReference type="InterPro" id="IPR050525">
    <property type="entry name" value="ECM_Assembly_Org"/>
</dbReference>
<dbReference type="InterPro" id="IPR001507">
    <property type="entry name" value="ZP_dom"/>
</dbReference>
<dbReference type="Pfam" id="PF00530">
    <property type="entry name" value="SRCR"/>
    <property type="match status" value="1"/>
</dbReference>
<evidence type="ECO:0000256" key="1">
    <source>
        <dbReference type="ARBA" id="ARBA00004613"/>
    </source>
</evidence>
<dbReference type="SMART" id="SM00241">
    <property type="entry name" value="ZP"/>
    <property type="match status" value="1"/>
</dbReference>
<keyword evidence="2" id="KW-0964">Secreted</keyword>
<dbReference type="InterPro" id="IPR055356">
    <property type="entry name" value="ZP-N"/>
</dbReference>
<dbReference type="PRINTS" id="PR00453">
    <property type="entry name" value="VWFADOMAIN"/>
</dbReference>
<organism evidence="13 14">
    <name type="scientific">Lingula anatina</name>
    <name type="common">Brachiopod</name>
    <name type="synonym">Lingula unguis</name>
    <dbReference type="NCBI Taxonomy" id="7574"/>
    <lineage>
        <taxon>Eukaryota</taxon>
        <taxon>Metazoa</taxon>
        <taxon>Spiralia</taxon>
        <taxon>Lophotrochozoa</taxon>
        <taxon>Brachiopoda</taxon>
        <taxon>Linguliformea</taxon>
        <taxon>Lingulata</taxon>
        <taxon>Lingulida</taxon>
        <taxon>Linguloidea</taxon>
        <taxon>Lingulidae</taxon>
        <taxon>Lingula</taxon>
    </lineage>
</organism>
<dbReference type="PROSITE" id="PS50234">
    <property type="entry name" value="VWFA"/>
    <property type="match status" value="1"/>
</dbReference>
<dbReference type="InterPro" id="IPR036772">
    <property type="entry name" value="SRCR-like_dom_sf"/>
</dbReference>
<dbReference type="InterPro" id="IPR001190">
    <property type="entry name" value="SRCR"/>
</dbReference>
<dbReference type="PANTHER" id="PTHR24020:SF87">
    <property type="entry name" value="COLLAGEN ALPHA-1(VI) CHAIN-LIKE"/>
    <property type="match status" value="1"/>
</dbReference>
<evidence type="ECO:0000256" key="4">
    <source>
        <dbReference type="ARBA" id="ARBA00022737"/>
    </source>
</evidence>
<feature type="domain" description="SRCR" evidence="11">
    <location>
        <begin position="115"/>
        <end position="216"/>
    </location>
</feature>
<dbReference type="Pfam" id="PF00092">
    <property type="entry name" value="VWA"/>
    <property type="match status" value="1"/>
</dbReference>
<dbReference type="RefSeq" id="XP_013386942.1">
    <property type="nucleotide sequence ID" value="XM_013531488.2"/>
</dbReference>
<dbReference type="Gene3D" id="3.40.50.410">
    <property type="entry name" value="von Willebrand factor, type A domain"/>
    <property type="match status" value="1"/>
</dbReference>
<dbReference type="PROSITE" id="PS50287">
    <property type="entry name" value="SRCR_2"/>
    <property type="match status" value="1"/>
</dbReference>
<evidence type="ECO:0000256" key="8">
    <source>
        <dbReference type="SAM" id="MobiDB-lite"/>
    </source>
</evidence>
<feature type="region of interest" description="Disordered" evidence="8">
    <location>
        <begin position="40"/>
        <end position="62"/>
    </location>
</feature>
<keyword evidence="6" id="KW-0325">Glycoprotein</keyword>
<name>A0A1S3HLP7_LINAN</name>
<feature type="domain" description="VWFA" evidence="10">
    <location>
        <begin position="235"/>
        <end position="409"/>
    </location>
</feature>
<dbReference type="PROSITE" id="PS00420">
    <property type="entry name" value="SRCR_1"/>
    <property type="match status" value="1"/>
</dbReference>
<dbReference type="Gene3D" id="2.60.40.4100">
    <property type="entry name" value="Zona pellucida, ZP-C domain"/>
    <property type="match status" value="1"/>
</dbReference>
<evidence type="ECO:0000256" key="2">
    <source>
        <dbReference type="ARBA" id="ARBA00022525"/>
    </source>
</evidence>
<dbReference type="FunFam" id="3.10.250.10:FF:000006">
    <property type="entry name" value="neurotrypsin isoform X2"/>
    <property type="match status" value="1"/>
</dbReference>
<evidence type="ECO:0000256" key="7">
    <source>
        <dbReference type="PROSITE-ProRule" id="PRU00196"/>
    </source>
</evidence>
<keyword evidence="9" id="KW-1133">Transmembrane helix</keyword>
<evidence type="ECO:0000313" key="13">
    <source>
        <dbReference type="Proteomes" id="UP000085678"/>
    </source>
</evidence>
<feature type="disulfide bond" evidence="7">
    <location>
        <begin position="185"/>
        <end position="195"/>
    </location>
</feature>
<evidence type="ECO:0000259" key="11">
    <source>
        <dbReference type="PROSITE" id="PS50287"/>
    </source>
</evidence>
<accession>A0A1S3HLP7</accession>
<dbReference type="KEGG" id="lak:106156296"/>
<keyword evidence="13" id="KW-1185">Reference proteome</keyword>
<keyword evidence="3" id="KW-0732">Signal</keyword>
<feature type="transmembrane region" description="Helical" evidence="9">
    <location>
        <begin position="739"/>
        <end position="758"/>
    </location>
</feature>
<dbReference type="FunFam" id="3.40.50.410:FF:000004">
    <property type="entry name" value="collagen alpha-6(VI) chain"/>
    <property type="match status" value="1"/>
</dbReference>
<feature type="compositionally biased region" description="Basic residues" evidence="8">
    <location>
        <begin position="40"/>
        <end position="55"/>
    </location>
</feature>
<sequence length="777" mass="84611">MAVHVYVPAVTIGRTLATDVTVLTTVLGKNASTVLMDTKKPRRQTKSQLKCRKQQHTTPVPKTPANMAVHVYVPTVTIGHTLATDVTVLTTVLGKNAKTTEIPNLSTEEYVTVPVRLVGGYSNREGRVEVYFNGRWGTVCDDGFDDRDAAVICRMLGFGDQNVEGYESACFGAGSGQIWLDNLDCVGTEMSITQCNHYGWGQHNCGHGEDISVSCGSPYQRSCRKVPHFCNAQADIIFILDGSGSVDSPDFAKQLQFVKSLVRKFDVGPNAVQVGVLQYSDYAVQELNLNTHSTEAAILAAVDRIRQMGDGTDTALALSTARTSSFTAARGDRPNVPNLVIVMTDGRSNDMAATAREANKLRNIASVFAIGVGSNVNTAELKAMATDPDSKFVFTVTDFSALSNIETQLATDACAQATAAPPVNPNVSVNCDSTKGMTVTVDVNDIQSRLGPMTLTLDDIKCVPDQYLGGNAIFHVTLATQMCGTRRLETRDTFIYRNALILRPYSNFLINRQLHYRYTVECVLSRYGSVGEEFVAEGTVYGNLVYVANGNFTLRMDLFHSDYFTYPVTSYPHVVRLNQDMYVDVALLTLDVNLKVVLQNCVATPKAAKGYPQYALISNKCPDDPTVRFYPSNDTHAQFAVKAFEFFNDPEVYIHCDVIVCNATDRDSRCLRPSEGYACPQNGGRGKRAVPGDVEVYSLVQGPVFVQKENPVAEFAVKDEGKNKEDGEEGAQAPAATTLGAGVMAVSACVVVIAAVIVTRKRRSSNTDYIPVRTDEI</sequence>
<evidence type="ECO:0000256" key="9">
    <source>
        <dbReference type="SAM" id="Phobius"/>
    </source>
</evidence>
<dbReference type="GO" id="GO:0005576">
    <property type="term" value="C:extracellular region"/>
    <property type="evidence" value="ECO:0007669"/>
    <property type="project" value="UniProtKB-SubCell"/>
</dbReference>
<dbReference type="InterPro" id="IPR042235">
    <property type="entry name" value="ZP-C_dom"/>
</dbReference>
<dbReference type="SUPFAM" id="SSF53300">
    <property type="entry name" value="vWA-like"/>
    <property type="match status" value="1"/>
</dbReference>
<feature type="domain" description="ZP" evidence="12">
    <location>
        <begin position="430"/>
        <end position="677"/>
    </location>
</feature>
<dbReference type="Gene3D" id="3.10.250.10">
    <property type="entry name" value="SRCR-like domain"/>
    <property type="match status" value="1"/>
</dbReference>
<comment type="caution">
    <text evidence="7">Lacks conserved residue(s) required for the propagation of feature annotation.</text>
</comment>
<dbReference type="InParanoid" id="A0A1S3HLP7"/>
<dbReference type="PRINTS" id="PR00258">
    <property type="entry name" value="SPERACTRCPTR"/>
</dbReference>
<keyword evidence="9" id="KW-0812">Transmembrane</keyword>
<proteinExistence type="predicted"/>
<dbReference type="InterPro" id="IPR036465">
    <property type="entry name" value="vWFA_dom_sf"/>
</dbReference>
<dbReference type="Proteomes" id="UP000085678">
    <property type="component" value="Unplaced"/>
</dbReference>
<evidence type="ECO:0000256" key="5">
    <source>
        <dbReference type="ARBA" id="ARBA00023157"/>
    </source>
</evidence>